<evidence type="ECO:0000313" key="1">
    <source>
        <dbReference type="EMBL" id="KAL3583653.1"/>
    </source>
</evidence>
<dbReference type="EMBL" id="RCHU02000007">
    <property type="protein sequence ID" value="KAL3583653.1"/>
    <property type="molecule type" value="Genomic_DNA"/>
</dbReference>
<gene>
    <name evidence="1" type="ORF">D5086_014714</name>
</gene>
<reference evidence="1 2" key="1">
    <citation type="journal article" date="2024" name="Plant Biotechnol. J.">
        <title>Genome and CRISPR/Cas9 system of a widespread forest tree (Populus alba) in the world.</title>
        <authorList>
            <person name="Liu Y.J."/>
            <person name="Jiang P.F."/>
            <person name="Han X.M."/>
            <person name="Li X.Y."/>
            <person name="Wang H.M."/>
            <person name="Wang Y.J."/>
            <person name="Wang X.X."/>
            <person name="Zeng Q.Y."/>
        </authorList>
    </citation>
    <scope>NUCLEOTIDE SEQUENCE [LARGE SCALE GENOMIC DNA]</scope>
    <source>
        <strain evidence="2">cv. PAL-ZL1</strain>
    </source>
</reference>
<name>A0ACC4C150_POPAL</name>
<sequence length="67" mass="7624">MFVAKYKYVEQLRMANPMWASIMVSLRPSLARNEGCKMCFSSYENFNNKDEDATTPMRLAAVAKPGI</sequence>
<dbReference type="Proteomes" id="UP000309997">
    <property type="component" value="Unassembled WGS sequence"/>
</dbReference>
<keyword evidence="2" id="KW-1185">Reference proteome</keyword>
<protein>
    <submittedName>
        <fullName evidence="1">Uncharacterized protein</fullName>
    </submittedName>
</protein>
<evidence type="ECO:0000313" key="2">
    <source>
        <dbReference type="Proteomes" id="UP000309997"/>
    </source>
</evidence>
<accession>A0ACC4C150</accession>
<organism evidence="1 2">
    <name type="scientific">Populus alba</name>
    <name type="common">White poplar</name>
    <dbReference type="NCBI Taxonomy" id="43335"/>
    <lineage>
        <taxon>Eukaryota</taxon>
        <taxon>Viridiplantae</taxon>
        <taxon>Streptophyta</taxon>
        <taxon>Embryophyta</taxon>
        <taxon>Tracheophyta</taxon>
        <taxon>Spermatophyta</taxon>
        <taxon>Magnoliopsida</taxon>
        <taxon>eudicotyledons</taxon>
        <taxon>Gunneridae</taxon>
        <taxon>Pentapetalae</taxon>
        <taxon>rosids</taxon>
        <taxon>fabids</taxon>
        <taxon>Malpighiales</taxon>
        <taxon>Salicaceae</taxon>
        <taxon>Saliceae</taxon>
        <taxon>Populus</taxon>
    </lineage>
</organism>
<proteinExistence type="predicted"/>
<comment type="caution">
    <text evidence="1">The sequence shown here is derived from an EMBL/GenBank/DDBJ whole genome shotgun (WGS) entry which is preliminary data.</text>
</comment>